<gene>
    <name evidence="2" type="ORF">SETIT_4G055600v2</name>
</gene>
<name>A0A368QR42_SETIT</name>
<feature type="compositionally biased region" description="Basic and acidic residues" evidence="1">
    <location>
        <begin position="59"/>
        <end position="77"/>
    </location>
</feature>
<accession>A0A368QR42</accession>
<organism evidence="2">
    <name type="scientific">Setaria italica</name>
    <name type="common">Foxtail millet</name>
    <name type="synonym">Panicum italicum</name>
    <dbReference type="NCBI Taxonomy" id="4555"/>
    <lineage>
        <taxon>Eukaryota</taxon>
        <taxon>Viridiplantae</taxon>
        <taxon>Streptophyta</taxon>
        <taxon>Embryophyta</taxon>
        <taxon>Tracheophyta</taxon>
        <taxon>Spermatophyta</taxon>
        <taxon>Magnoliopsida</taxon>
        <taxon>Liliopsida</taxon>
        <taxon>Poales</taxon>
        <taxon>Poaceae</taxon>
        <taxon>PACMAD clade</taxon>
        <taxon>Panicoideae</taxon>
        <taxon>Panicodae</taxon>
        <taxon>Paniceae</taxon>
        <taxon>Cenchrinae</taxon>
        <taxon>Setaria</taxon>
    </lineage>
</organism>
<feature type="compositionally biased region" description="Basic residues" evidence="1">
    <location>
        <begin position="12"/>
        <end position="28"/>
    </location>
</feature>
<sequence length="128" mass="13588">SRSHPHTSACARRSKHPVPRRKSGRPATRRKDGEGSGADEGGGVLALAVPAEGDAGAVEGHHHQDPPQGHRELDLRRAPPRPRRRHLPVCNVVQGAGEALPQILNARSYKLTATAVGIFVMGSIVLQG</sequence>
<dbReference type="EMBL" id="CM003531">
    <property type="protein sequence ID" value="RCV20435.1"/>
    <property type="molecule type" value="Genomic_DNA"/>
</dbReference>
<protein>
    <submittedName>
        <fullName evidence="2">Uncharacterized protein</fullName>
    </submittedName>
</protein>
<dbReference type="OrthoDB" id="1841852at2759"/>
<reference evidence="2" key="1">
    <citation type="journal article" date="2012" name="Nat. Biotechnol.">
        <title>Reference genome sequence of the model plant Setaria.</title>
        <authorList>
            <person name="Bennetzen J.L."/>
            <person name="Schmutz J."/>
            <person name="Wang H."/>
            <person name="Percifield R."/>
            <person name="Hawkins J."/>
            <person name="Pontaroli A.C."/>
            <person name="Estep M."/>
            <person name="Feng L."/>
            <person name="Vaughn J.N."/>
            <person name="Grimwood J."/>
            <person name="Jenkins J."/>
            <person name="Barry K."/>
            <person name="Lindquist E."/>
            <person name="Hellsten U."/>
            <person name="Deshpande S."/>
            <person name="Wang X."/>
            <person name="Wu X."/>
            <person name="Mitros T."/>
            <person name="Triplett J."/>
            <person name="Yang X."/>
            <person name="Ye C.Y."/>
            <person name="Mauro-Herrera M."/>
            <person name="Wang L."/>
            <person name="Li P."/>
            <person name="Sharma M."/>
            <person name="Sharma R."/>
            <person name="Ronald P.C."/>
            <person name="Panaud O."/>
            <person name="Kellogg E.A."/>
            <person name="Brutnell T.P."/>
            <person name="Doust A.N."/>
            <person name="Tuskan G.A."/>
            <person name="Rokhsar D."/>
            <person name="Devos K.M."/>
        </authorList>
    </citation>
    <scope>NUCLEOTIDE SEQUENCE [LARGE SCALE GENOMIC DNA]</scope>
    <source>
        <strain evidence="2">Yugu1</strain>
    </source>
</reference>
<dbReference type="AlphaFoldDB" id="A0A368QR42"/>
<evidence type="ECO:0000256" key="1">
    <source>
        <dbReference type="SAM" id="MobiDB-lite"/>
    </source>
</evidence>
<feature type="compositionally biased region" description="Gly residues" evidence="1">
    <location>
        <begin position="35"/>
        <end position="44"/>
    </location>
</feature>
<reference evidence="2" key="2">
    <citation type="submission" date="2015-07" db="EMBL/GenBank/DDBJ databases">
        <authorList>
            <person name="Noorani M."/>
        </authorList>
    </citation>
    <scope>NUCLEOTIDE SEQUENCE</scope>
    <source>
        <strain evidence="2">Yugu1</strain>
    </source>
</reference>
<feature type="non-terminal residue" evidence="2">
    <location>
        <position position="1"/>
    </location>
</feature>
<evidence type="ECO:0000313" key="2">
    <source>
        <dbReference type="EMBL" id="RCV20435.1"/>
    </source>
</evidence>
<feature type="compositionally biased region" description="Basic residues" evidence="1">
    <location>
        <begin position="78"/>
        <end position="87"/>
    </location>
</feature>
<feature type="region of interest" description="Disordered" evidence="1">
    <location>
        <begin position="1"/>
        <end position="88"/>
    </location>
</feature>
<proteinExistence type="predicted"/>